<dbReference type="GO" id="GO:0005783">
    <property type="term" value="C:endoplasmic reticulum"/>
    <property type="evidence" value="ECO:0007669"/>
    <property type="project" value="TreeGrafter"/>
</dbReference>
<feature type="transmembrane region" description="Helical" evidence="1">
    <location>
        <begin position="208"/>
        <end position="228"/>
    </location>
</feature>
<name>A0AAW1TTN0_9CUCU</name>
<feature type="transmembrane region" description="Helical" evidence="1">
    <location>
        <begin position="29"/>
        <end position="54"/>
    </location>
</feature>
<dbReference type="Pfam" id="PF09335">
    <property type="entry name" value="VTT_dom"/>
    <property type="match status" value="1"/>
</dbReference>
<gene>
    <name evidence="3" type="ORF">WA026_002499</name>
</gene>
<evidence type="ECO:0000256" key="1">
    <source>
        <dbReference type="SAM" id="Phobius"/>
    </source>
</evidence>
<dbReference type="GO" id="GO:0051480">
    <property type="term" value="P:regulation of cytosolic calcium ion concentration"/>
    <property type="evidence" value="ECO:0007669"/>
    <property type="project" value="TreeGrafter"/>
</dbReference>
<protein>
    <recommendedName>
        <fullName evidence="2">VTT domain-containing protein</fullName>
    </recommendedName>
</protein>
<organism evidence="3 4">
    <name type="scientific">Henosepilachna vigintioctopunctata</name>
    <dbReference type="NCBI Taxonomy" id="420089"/>
    <lineage>
        <taxon>Eukaryota</taxon>
        <taxon>Metazoa</taxon>
        <taxon>Ecdysozoa</taxon>
        <taxon>Arthropoda</taxon>
        <taxon>Hexapoda</taxon>
        <taxon>Insecta</taxon>
        <taxon>Pterygota</taxon>
        <taxon>Neoptera</taxon>
        <taxon>Endopterygota</taxon>
        <taxon>Coleoptera</taxon>
        <taxon>Polyphaga</taxon>
        <taxon>Cucujiformia</taxon>
        <taxon>Coccinelloidea</taxon>
        <taxon>Coccinellidae</taxon>
        <taxon>Epilachninae</taxon>
        <taxon>Epilachnini</taxon>
        <taxon>Henosepilachna</taxon>
    </lineage>
</organism>
<evidence type="ECO:0000259" key="2">
    <source>
        <dbReference type="Pfam" id="PF09335"/>
    </source>
</evidence>
<keyword evidence="1" id="KW-0812">Transmembrane</keyword>
<feature type="domain" description="VTT" evidence="2">
    <location>
        <begin position="76"/>
        <end position="190"/>
    </location>
</feature>
<dbReference type="InterPro" id="IPR053069">
    <property type="entry name" value="TVP38/TMEM64"/>
</dbReference>
<keyword evidence="1" id="KW-1133">Transmembrane helix</keyword>
<comment type="caution">
    <text evidence="3">The sequence shown here is derived from an EMBL/GenBank/DDBJ whole genome shotgun (WGS) entry which is preliminary data.</text>
</comment>
<dbReference type="PANTHER" id="PTHR46593">
    <property type="entry name" value="TRANSMEMBRANE PROTEIN 64"/>
    <property type="match status" value="1"/>
</dbReference>
<accession>A0AAW1TTN0</accession>
<dbReference type="AlphaFoldDB" id="A0AAW1TTN0"/>
<dbReference type="PANTHER" id="PTHR46593:SF1">
    <property type="entry name" value="TRANSMEMBRANE PROTEIN 64"/>
    <property type="match status" value="1"/>
</dbReference>
<sequence>MTTITIDEFGETESSEPTKKLIPKSSTHLCYISLWRAVAVVATIVVLISLVLLLRFYMRFLLLWLEHQNGSIQMVAVVLLFCLVALPISIGYLVMYGCQFWASNSKFCIEKIGHHPAVFRLTENPTAQAIKTLISGPSCFKIVLCARVTPIPFGLQNTIFALSNVNPRIYHLASLMGLFPTQVLGVYFGTTLRAMQDAWEHKNLSPSAYIVISIQLVMDGLMMIWVGYKARKELAKVLSGADTTGPIIL</sequence>
<dbReference type="InterPro" id="IPR032816">
    <property type="entry name" value="VTT_dom"/>
</dbReference>
<evidence type="ECO:0000313" key="4">
    <source>
        <dbReference type="Proteomes" id="UP001431783"/>
    </source>
</evidence>
<feature type="transmembrane region" description="Helical" evidence="1">
    <location>
        <begin position="74"/>
        <end position="96"/>
    </location>
</feature>
<keyword evidence="1" id="KW-0472">Membrane</keyword>
<feature type="transmembrane region" description="Helical" evidence="1">
    <location>
        <begin position="169"/>
        <end position="188"/>
    </location>
</feature>
<evidence type="ECO:0000313" key="3">
    <source>
        <dbReference type="EMBL" id="KAK9874144.1"/>
    </source>
</evidence>
<keyword evidence="4" id="KW-1185">Reference proteome</keyword>
<dbReference type="EMBL" id="JARQZJ010000031">
    <property type="protein sequence ID" value="KAK9874144.1"/>
    <property type="molecule type" value="Genomic_DNA"/>
</dbReference>
<proteinExistence type="predicted"/>
<reference evidence="3 4" key="1">
    <citation type="submission" date="2023-03" db="EMBL/GenBank/DDBJ databases">
        <title>Genome insight into feeding habits of ladybird beetles.</title>
        <authorList>
            <person name="Li H.-S."/>
            <person name="Huang Y.-H."/>
            <person name="Pang H."/>
        </authorList>
    </citation>
    <scope>NUCLEOTIDE SEQUENCE [LARGE SCALE GENOMIC DNA]</scope>
    <source>
        <strain evidence="3">SYSU_2023b</strain>
        <tissue evidence="3">Whole body</tissue>
    </source>
</reference>
<dbReference type="Proteomes" id="UP001431783">
    <property type="component" value="Unassembled WGS sequence"/>
</dbReference>